<feature type="region of interest" description="Disordered" evidence="2">
    <location>
        <begin position="340"/>
        <end position="415"/>
    </location>
</feature>
<dbReference type="STRING" id="30732.ENSOMEP00000013386"/>
<dbReference type="OMA" id="PWPSQSC"/>
<name>A0A3B3C625_ORYME</name>
<dbReference type="Proteomes" id="UP000261560">
    <property type="component" value="Unplaced"/>
</dbReference>
<dbReference type="AlphaFoldDB" id="A0A3B3C625"/>
<gene>
    <name evidence="3" type="ORF">FQA47_016547</name>
</gene>
<protein>
    <submittedName>
        <fullName evidence="4">5-azacytidine induced 2</fullName>
    </submittedName>
    <submittedName>
        <fullName evidence="3">5-azacytidine-induced protein 2</fullName>
    </submittedName>
</protein>
<dbReference type="PaxDb" id="30732-ENSOMEP00000013386"/>
<feature type="region of interest" description="Disordered" evidence="2">
    <location>
        <begin position="286"/>
        <end position="319"/>
    </location>
</feature>
<dbReference type="GO" id="GO:0005737">
    <property type="term" value="C:cytoplasm"/>
    <property type="evidence" value="ECO:0007669"/>
    <property type="project" value="TreeGrafter"/>
</dbReference>
<dbReference type="Ensembl" id="ENSOMET00000020993.1">
    <property type="protein sequence ID" value="ENSOMEP00000013386.1"/>
    <property type="gene ID" value="ENSOMEG00000014829.1"/>
</dbReference>
<sequence>MRILDDKLRKASNTVKFCANMEPLAVDDDICILKHETAYTAAAESPVSVCAGDESVASHFALVTAYEDIKKRLRDTERENALLRKRVKQLEDKLFRPETPSEGPHYVNKAFSAYRGIYIEKEDLQMELKKLKKEKSDSERFLTEQLQAKELELLQLRTEMETSQVMKSLNSPQDFWQVEMVNTEMQIHKLQEELERVTLENSRLLEKSTEETHGMNGPDLEQTSDAKFNASKEKSMQQTYKDLCSEVTHLQSELRRQTGLIRKLKPLINEARQASTVPVQCLDDVEKNNNLPAPQPPNAPALPSSAGRPIPPVSGPPGVLLPDGLREDCWYDGPWPSQSCSGQTLLRSDGGSVVLPPPPLNQASLDDSSHSFPSPPKPSDAMFWEGHSAASNSSSLMGNCSSPKSPPNTEWVKPF</sequence>
<evidence type="ECO:0000256" key="2">
    <source>
        <dbReference type="SAM" id="MobiDB-lite"/>
    </source>
</evidence>
<reference evidence="4" key="1">
    <citation type="submission" date="2025-05" db="UniProtKB">
        <authorList>
            <consortium name="Ensembl"/>
        </authorList>
    </citation>
    <scope>IDENTIFICATION</scope>
</reference>
<dbReference type="PANTHER" id="PTHR14432">
    <property type="entry name" value="PROSAPIP2 PROTEIN/5-AZACYTIDINE INDUCED GENE 2"/>
    <property type="match status" value="1"/>
</dbReference>
<dbReference type="PANTHER" id="PTHR14432:SF6">
    <property type="entry name" value="5-AZACYTIDINE-INDUCED PROTEIN 2"/>
    <property type="match status" value="1"/>
</dbReference>
<evidence type="ECO:0000313" key="4">
    <source>
        <dbReference type="Ensembl" id="ENSOMEP00000013386.1"/>
    </source>
</evidence>
<dbReference type="Proteomes" id="UP000646548">
    <property type="component" value="Unassembled WGS sequence"/>
</dbReference>
<evidence type="ECO:0000256" key="1">
    <source>
        <dbReference type="SAM" id="Coils"/>
    </source>
</evidence>
<proteinExistence type="predicted"/>
<organism evidence="4 5">
    <name type="scientific">Oryzias melastigma</name>
    <name type="common">Marine medaka</name>
    <dbReference type="NCBI Taxonomy" id="30732"/>
    <lineage>
        <taxon>Eukaryota</taxon>
        <taxon>Metazoa</taxon>
        <taxon>Chordata</taxon>
        <taxon>Craniata</taxon>
        <taxon>Vertebrata</taxon>
        <taxon>Euteleostomi</taxon>
        <taxon>Actinopterygii</taxon>
        <taxon>Neopterygii</taxon>
        <taxon>Teleostei</taxon>
        <taxon>Neoteleostei</taxon>
        <taxon>Acanthomorphata</taxon>
        <taxon>Ovalentaria</taxon>
        <taxon>Atherinomorphae</taxon>
        <taxon>Beloniformes</taxon>
        <taxon>Adrianichthyidae</taxon>
        <taxon>Oryziinae</taxon>
        <taxon>Oryzias</taxon>
    </lineage>
</organism>
<feature type="coiled-coil region" evidence="1">
    <location>
        <begin position="66"/>
        <end position="207"/>
    </location>
</feature>
<evidence type="ECO:0000313" key="5">
    <source>
        <dbReference type="Proteomes" id="UP000261560"/>
    </source>
</evidence>
<feature type="compositionally biased region" description="Low complexity" evidence="2">
    <location>
        <begin position="391"/>
        <end position="402"/>
    </location>
</feature>
<accession>A0A3B3C625</accession>
<reference evidence="3" key="2">
    <citation type="journal article" name="BMC Genomics">
        <title>Long-read sequencing and de novo genome assembly of marine medaka (Oryzias melastigma).</title>
        <authorList>
            <person name="Liang P."/>
            <person name="Saqib H.S.A."/>
            <person name="Ni X."/>
            <person name="Shen Y."/>
        </authorList>
    </citation>
    <scope>NUCLEOTIDE SEQUENCE</scope>
    <source>
        <strain evidence="3">Bigg-433</strain>
    </source>
</reference>
<keyword evidence="5" id="KW-1185">Reference proteome</keyword>
<dbReference type="GeneTree" id="ENSGT00940000153704"/>
<dbReference type="InterPro" id="IPR051891">
    <property type="entry name" value="TBK1-IKBKE_adapters"/>
</dbReference>
<dbReference type="EMBL" id="WKFB01001197">
    <property type="protein sequence ID" value="KAF6714867.1"/>
    <property type="molecule type" value="Genomic_DNA"/>
</dbReference>
<evidence type="ECO:0000313" key="3">
    <source>
        <dbReference type="EMBL" id="KAF6714867.1"/>
    </source>
</evidence>
<keyword evidence="1" id="KW-0175">Coiled coil</keyword>